<dbReference type="InterPro" id="IPR006170">
    <property type="entry name" value="PBP/GOBP"/>
</dbReference>
<organism evidence="3">
    <name type="scientific">Adelphocoris suturalis</name>
    <dbReference type="NCBI Taxonomy" id="323751"/>
    <lineage>
        <taxon>Eukaryota</taxon>
        <taxon>Metazoa</taxon>
        <taxon>Ecdysozoa</taxon>
        <taxon>Arthropoda</taxon>
        <taxon>Hexapoda</taxon>
        <taxon>Insecta</taxon>
        <taxon>Pterygota</taxon>
        <taxon>Neoptera</taxon>
        <taxon>Paraneoptera</taxon>
        <taxon>Hemiptera</taxon>
        <taxon>Heteroptera</taxon>
        <taxon>Panheteroptera</taxon>
        <taxon>Cimicomorpha</taxon>
        <taxon>Miridae</taxon>
        <taxon>Mirini</taxon>
        <taxon>Adelphocoris</taxon>
    </lineage>
</organism>
<dbReference type="GO" id="GO:0005549">
    <property type="term" value="F:odorant binding"/>
    <property type="evidence" value="ECO:0007669"/>
    <property type="project" value="InterPro"/>
</dbReference>
<keyword evidence="1 2" id="KW-0732">Signal</keyword>
<feature type="chain" id="PRO_5004907672" evidence="2">
    <location>
        <begin position="28"/>
        <end position="153"/>
    </location>
</feature>
<dbReference type="Pfam" id="PF01395">
    <property type="entry name" value="PBP_GOBP"/>
    <property type="match status" value="1"/>
</dbReference>
<dbReference type="SUPFAM" id="SSF47565">
    <property type="entry name" value="Insect pheromone/odorant-binding proteins"/>
    <property type="match status" value="1"/>
</dbReference>
<dbReference type="Gene3D" id="1.10.238.20">
    <property type="entry name" value="Pheromone/general odorant binding protein domain"/>
    <property type="match status" value="1"/>
</dbReference>
<evidence type="ECO:0000313" key="3">
    <source>
        <dbReference type="EMBL" id="AHJ81241.1"/>
    </source>
</evidence>
<protein>
    <submittedName>
        <fullName evidence="3">Odorant binding protein 6</fullName>
    </submittedName>
</protein>
<evidence type="ECO:0000256" key="1">
    <source>
        <dbReference type="ARBA" id="ARBA00022729"/>
    </source>
</evidence>
<dbReference type="AlphaFoldDB" id="W8E8C1"/>
<evidence type="ECO:0000256" key="2">
    <source>
        <dbReference type="SAM" id="SignalP"/>
    </source>
</evidence>
<dbReference type="PANTHER" id="PTHR11857">
    <property type="entry name" value="ODORANT BINDING PROTEIN-RELATED"/>
    <property type="match status" value="1"/>
</dbReference>
<dbReference type="GO" id="GO:0007608">
    <property type="term" value="P:sensory perception of smell"/>
    <property type="evidence" value="ECO:0007669"/>
    <property type="project" value="TreeGrafter"/>
</dbReference>
<dbReference type="SMART" id="SM00708">
    <property type="entry name" value="PhBP"/>
    <property type="match status" value="1"/>
</dbReference>
<dbReference type="GO" id="GO:0005615">
    <property type="term" value="C:extracellular space"/>
    <property type="evidence" value="ECO:0007669"/>
    <property type="project" value="TreeGrafter"/>
</dbReference>
<reference evidence="3" key="1">
    <citation type="submission" date="2013-12" db="EMBL/GenBank/DDBJ databases">
        <authorList>
            <person name="Song X.X."/>
            <person name="Yu H."/>
            <person name="Wang Y.B."/>
        </authorList>
    </citation>
    <scope>NUCLEOTIDE SEQUENCE</scope>
</reference>
<accession>W8E8C1</accession>
<sequence length="153" mass="17489">MGFKFVKYRSYFFFLVIHIILCIQIKAKELTDEQKEQIFAEIKNCMESTKLTDEEFESIMAKKELPTSKEGKCFTKCLMEKMEYLEEGGKINVIAVQAGLEENMEKESEITKAKEIIQQCADTVPPEDSCEYAYGISQCMYTKMKEAGISGGP</sequence>
<name>W8E8C1_9HEMI</name>
<feature type="signal peptide" evidence="2">
    <location>
        <begin position="1"/>
        <end position="27"/>
    </location>
</feature>
<proteinExistence type="evidence at transcript level"/>
<dbReference type="InterPro" id="IPR036728">
    <property type="entry name" value="PBP_GOBP_sf"/>
</dbReference>
<dbReference type="EMBL" id="KF921002">
    <property type="protein sequence ID" value="AHJ81241.1"/>
    <property type="molecule type" value="mRNA"/>
</dbReference>
<dbReference type="CDD" id="cd23992">
    <property type="entry name" value="PBP_GOBP"/>
    <property type="match status" value="1"/>
</dbReference>